<comment type="caution">
    <text evidence="9">The sequence shown here is derived from an EMBL/GenBank/DDBJ whole genome shotgun (WGS) entry which is preliminary data.</text>
</comment>
<keyword evidence="5" id="KW-0479">Metal-binding</keyword>
<keyword evidence="7" id="KW-0862">Zinc</keyword>
<reference evidence="9" key="1">
    <citation type="submission" date="2016-06" db="EMBL/GenBank/DDBJ databases">
        <title>Draft Genome sequence of the fungus Inonotus baumii.</title>
        <authorList>
            <person name="Zhu H."/>
            <person name="Lin W."/>
        </authorList>
    </citation>
    <scope>NUCLEOTIDE SEQUENCE</scope>
    <source>
        <strain evidence="9">821</strain>
    </source>
</reference>
<accession>A0A9Q5NDU7</accession>
<dbReference type="OrthoDB" id="10261146at2759"/>
<dbReference type="GO" id="GO:0004660">
    <property type="term" value="F:protein farnesyltransferase activity"/>
    <property type="evidence" value="ECO:0007669"/>
    <property type="project" value="TreeGrafter"/>
</dbReference>
<gene>
    <name evidence="9" type="ORF">A7U60_g2533</name>
</gene>
<dbReference type="Proteomes" id="UP000757232">
    <property type="component" value="Unassembled WGS sequence"/>
</dbReference>
<dbReference type="EMBL" id="LNZH02000138">
    <property type="protein sequence ID" value="OCB90244.1"/>
    <property type="molecule type" value="Genomic_DNA"/>
</dbReference>
<organism evidence="9 10">
    <name type="scientific">Sanghuangporus baumii</name>
    <name type="common">Phellinus baumii</name>
    <dbReference type="NCBI Taxonomy" id="108892"/>
    <lineage>
        <taxon>Eukaryota</taxon>
        <taxon>Fungi</taxon>
        <taxon>Dikarya</taxon>
        <taxon>Basidiomycota</taxon>
        <taxon>Agaricomycotina</taxon>
        <taxon>Agaricomycetes</taxon>
        <taxon>Hymenochaetales</taxon>
        <taxon>Hymenochaetaceae</taxon>
        <taxon>Sanghuangporus</taxon>
    </lineage>
</organism>
<keyword evidence="3" id="KW-0637">Prenyltransferase</keyword>
<proteinExistence type="inferred from homology"/>
<keyword evidence="6" id="KW-0677">Repeat</keyword>
<dbReference type="AlphaFoldDB" id="A0A9Q5NDU7"/>
<evidence type="ECO:0000256" key="7">
    <source>
        <dbReference type="ARBA" id="ARBA00022833"/>
    </source>
</evidence>
<evidence type="ECO:0000313" key="9">
    <source>
        <dbReference type="EMBL" id="OCB90244.1"/>
    </source>
</evidence>
<feature type="domain" description="Prenyltransferase alpha-alpha toroid" evidence="8">
    <location>
        <begin position="40"/>
        <end position="456"/>
    </location>
</feature>
<name>A0A9Q5NDU7_SANBA</name>
<protein>
    <submittedName>
        <fullName evidence="9">Terpenoid cyclases/Protein prenyltransferase</fullName>
    </submittedName>
</protein>
<dbReference type="GO" id="GO:0005965">
    <property type="term" value="C:protein farnesyltransferase complex"/>
    <property type="evidence" value="ECO:0007669"/>
    <property type="project" value="TreeGrafter"/>
</dbReference>
<keyword evidence="4" id="KW-0808">Transferase</keyword>
<sequence length="475" mass="53452">MSFKHSSEDGYPTPTSTEQRRLEIILSQHRPPPDHPKPTLQKNVHMQWLVRNFSQGFPERFISQDASQPWLFFWTLQGFYFIGAELDPQNKQRCIDTIMACQHSDGGFGGGPGQFPHLLSTYAAVSALACVGRPGPGGGWDQIDRVKLYSFFMSLKQPDGSFLVSRDSEVDIRGIYCLLCAATLLDMLTPELVAGTASFVASLQTYEGGFASASHPYYIADPPSLETLADYPRPALGEAHGGYTFCALASWILLRPLLDKMELERVPEINVKNLTRWLALMQGSEIELGGFKGRTNKLVDVCYSWWVGGCFALLRSLGVGVRHTVPSQQQVDNEDDDEQWSDVDDDVFNRFAIQEYIFYAGQHTTGGLRDKPPKVADAYHTLYALSGLSTAQHYTAPSDEVRERLRKEWKQIHDDSLDEWRKVAYVEARAWKEEEAASMYINGPGDRLNAAHPVFNLTITHVGRIMSHFYKQNQS</sequence>
<dbReference type="Pfam" id="PF00432">
    <property type="entry name" value="Prenyltrans"/>
    <property type="match status" value="1"/>
</dbReference>
<keyword evidence="10" id="KW-1185">Reference proteome</keyword>
<dbReference type="SUPFAM" id="SSF48239">
    <property type="entry name" value="Terpenoid cyclases/Protein prenyltransferases"/>
    <property type="match status" value="1"/>
</dbReference>
<evidence type="ECO:0000256" key="1">
    <source>
        <dbReference type="ARBA" id="ARBA00001947"/>
    </source>
</evidence>
<dbReference type="PANTHER" id="PTHR11774:SF6">
    <property type="entry name" value="PROTEIN FARNESYLTRANSFERASE SUBUNIT BETA"/>
    <property type="match status" value="1"/>
</dbReference>
<evidence type="ECO:0000256" key="2">
    <source>
        <dbReference type="ARBA" id="ARBA00010497"/>
    </source>
</evidence>
<evidence type="ECO:0000256" key="6">
    <source>
        <dbReference type="ARBA" id="ARBA00022737"/>
    </source>
</evidence>
<comment type="similarity">
    <text evidence="2">Belongs to the protein prenyltransferase subunit beta family.</text>
</comment>
<dbReference type="PANTHER" id="PTHR11774">
    <property type="entry name" value="GERANYLGERANYL TRANSFERASE TYPE BETA SUBUNIT"/>
    <property type="match status" value="1"/>
</dbReference>
<dbReference type="Gene3D" id="1.50.10.20">
    <property type="match status" value="1"/>
</dbReference>
<dbReference type="InterPro" id="IPR001330">
    <property type="entry name" value="Prenyltrans"/>
</dbReference>
<evidence type="ECO:0000256" key="3">
    <source>
        <dbReference type="ARBA" id="ARBA00022602"/>
    </source>
</evidence>
<evidence type="ECO:0000259" key="8">
    <source>
        <dbReference type="Pfam" id="PF00432"/>
    </source>
</evidence>
<evidence type="ECO:0000256" key="4">
    <source>
        <dbReference type="ARBA" id="ARBA00022679"/>
    </source>
</evidence>
<comment type="cofactor">
    <cofactor evidence="1">
        <name>Zn(2+)</name>
        <dbReference type="ChEBI" id="CHEBI:29105"/>
    </cofactor>
</comment>
<evidence type="ECO:0000256" key="5">
    <source>
        <dbReference type="ARBA" id="ARBA00022723"/>
    </source>
</evidence>
<dbReference type="InterPro" id="IPR008930">
    <property type="entry name" value="Terpenoid_cyclase/PrenylTrfase"/>
</dbReference>
<dbReference type="GO" id="GO:0046872">
    <property type="term" value="F:metal ion binding"/>
    <property type="evidence" value="ECO:0007669"/>
    <property type="project" value="UniProtKB-KW"/>
</dbReference>
<evidence type="ECO:0000313" key="10">
    <source>
        <dbReference type="Proteomes" id="UP000757232"/>
    </source>
</evidence>
<dbReference type="InterPro" id="IPR045089">
    <property type="entry name" value="PGGT1B-like"/>
</dbReference>